<evidence type="ECO:0000259" key="1">
    <source>
        <dbReference type="Pfam" id="PF00578"/>
    </source>
</evidence>
<dbReference type="GO" id="GO:0016209">
    <property type="term" value="F:antioxidant activity"/>
    <property type="evidence" value="ECO:0007669"/>
    <property type="project" value="InterPro"/>
</dbReference>
<feature type="domain" description="Alkyl hydroperoxide reductase subunit C/ Thiol specific antioxidant" evidence="1">
    <location>
        <begin position="5"/>
        <end position="43"/>
    </location>
</feature>
<accession>A0A381T101</accession>
<dbReference type="Pfam" id="PF00578">
    <property type="entry name" value="AhpC-TSA"/>
    <property type="match status" value="1"/>
</dbReference>
<proteinExistence type="predicted"/>
<dbReference type="GO" id="GO:0016491">
    <property type="term" value="F:oxidoreductase activity"/>
    <property type="evidence" value="ECO:0007669"/>
    <property type="project" value="InterPro"/>
</dbReference>
<dbReference type="InterPro" id="IPR036249">
    <property type="entry name" value="Thioredoxin-like_sf"/>
</dbReference>
<dbReference type="InterPro" id="IPR000866">
    <property type="entry name" value="AhpC/TSA"/>
</dbReference>
<protein>
    <recommendedName>
        <fullName evidence="1">Alkyl hydroperoxide reductase subunit C/ Thiol specific antioxidant domain-containing protein</fullName>
    </recommendedName>
</protein>
<dbReference type="EMBL" id="UINC01003868">
    <property type="protein sequence ID" value="SVA09920.1"/>
    <property type="molecule type" value="Genomic_DNA"/>
</dbReference>
<gene>
    <name evidence="2" type="ORF">METZ01_LOCUS62774</name>
</gene>
<name>A0A381T101_9ZZZZ</name>
<reference evidence="2" key="1">
    <citation type="submission" date="2018-05" db="EMBL/GenBank/DDBJ databases">
        <authorList>
            <person name="Lanie J.A."/>
            <person name="Ng W.-L."/>
            <person name="Kazmierczak K.M."/>
            <person name="Andrzejewski T.M."/>
            <person name="Davidsen T.M."/>
            <person name="Wayne K.J."/>
            <person name="Tettelin H."/>
            <person name="Glass J.I."/>
            <person name="Rusch D."/>
            <person name="Podicherti R."/>
            <person name="Tsui H.-C.T."/>
            <person name="Winkler M.E."/>
        </authorList>
    </citation>
    <scope>NUCLEOTIDE SEQUENCE</scope>
</reference>
<organism evidence="2">
    <name type="scientific">marine metagenome</name>
    <dbReference type="NCBI Taxonomy" id="408172"/>
    <lineage>
        <taxon>unclassified sequences</taxon>
        <taxon>metagenomes</taxon>
        <taxon>ecological metagenomes</taxon>
    </lineage>
</organism>
<dbReference type="Gene3D" id="3.40.30.10">
    <property type="entry name" value="Glutaredoxin"/>
    <property type="match status" value="1"/>
</dbReference>
<dbReference type="AlphaFoldDB" id="A0A381T101"/>
<evidence type="ECO:0000313" key="2">
    <source>
        <dbReference type="EMBL" id="SVA09920.1"/>
    </source>
</evidence>
<sequence>MLKEGSKAPGFNLDDQDGNSVSLSDFEGQKVLLWFYPKASTPG</sequence>
<dbReference type="SUPFAM" id="SSF52833">
    <property type="entry name" value="Thioredoxin-like"/>
    <property type="match status" value="1"/>
</dbReference>